<dbReference type="Gene3D" id="1.10.340.70">
    <property type="match status" value="1"/>
</dbReference>
<gene>
    <name evidence="11" type="ORF">O181_083167</name>
</gene>
<dbReference type="Pfam" id="PF17917">
    <property type="entry name" value="RT_RNaseH"/>
    <property type="match status" value="1"/>
</dbReference>
<dbReference type="InterPro" id="IPR041373">
    <property type="entry name" value="RT_RNaseH"/>
</dbReference>
<keyword evidence="3" id="KW-0540">Nuclease</keyword>
<evidence type="ECO:0000256" key="3">
    <source>
        <dbReference type="ARBA" id="ARBA00022722"/>
    </source>
</evidence>
<keyword evidence="5" id="KW-0378">Hydrolase</keyword>
<evidence type="ECO:0000256" key="5">
    <source>
        <dbReference type="ARBA" id="ARBA00022801"/>
    </source>
</evidence>
<dbReference type="EMBL" id="AVOT02048205">
    <property type="protein sequence ID" value="MBW0543452.1"/>
    <property type="molecule type" value="Genomic_DNA"/>
</dbReference>
<proteinExistence type="predicted"/>
<evidence type="ECO:0000256" key="6">
    <source>
        <dbReference type="ARBA" id="ARBA00022884"/>
    </source>
</evidence>
<dbReference type="SUPFAM" id="SSF53098">
    <property type="entry name" value="Ribonuclease H-like"/>
    <property type="match status" value="1"/>
</dbReference>
<feature type="domain" description="Integrase catalytic" evidence="10">
    <location>
        <begin position="532"/>
        <end position="689"/>
    </location>
</feature>
<keyword evidence="1" id="KW-0808">Transferase</keyword>
<evidence type="ECO:0000313" key="12">
    <source>
        <dbReference type="Proteomes" id="UP000765509"/>
    </source>
</evidence>
<dbReference type="PANTHER" id="PTHR37984:SF5">
    <property type="entry name" value="PROTEIN NYNRIN-LIKE"/>
    <property type="match status" value="1"/>
</dbReference>
<dbReference type="GO" id="GO:0015074">
    <property type="term" value="P:DNA integration"/>
    <property type="evidence" value="ECO:0007669"/>
    <property type="project" value="InterPro"/>
</dbReference>
<dbReference type="Gene3D" id="3.10.20.370">
    <property type="match status" value="1"/>
</dbReference>
<dbReference type="CDD" id="cd09274">
    <property type="entry name" value="RNase_HI_RT_Ty3"/>
    <property type="match status" value="1"/>
</dbReference>
<keyword evidence="7" id="KW-0695">RNA-directed DNA polymerase</keyword>
<dbReference type="InterPro" id="IPR001584">
    <property type="entry name" value="Integrase_cat-core"/>
</dbReference>
<dbReference type="PANTHER" id="PTHR37984">
    <property type="entry name" value="PROTEIN CBG26694"/>
    <property type="match status" value="1"/>
</dbReference>
<dbReference type="InterPro" id="IPR036397">
    <property type="entry name" value="RNaseH_sf"/>
</dbReference>
<dbReference type="Proteomes" id="UP000765509">
    <property type="component" value="Unassembled WGS sequence"/>
</dbReference>
<dbReference type="FunFam" id="3.10.20.370:FF:000001">
    <property type="entry name" value="Retrovirus-related Pol polyprotein from transposon 17.6-like protein"/>
    <property type="match status" value="1"/>
</dbReference>
<evidence type="ECO:0000256" key="7">
    <source>
        <dbReference type="ARBA" id="ARBA00022918"/>
    </source>
</evidence>
<dbReference type="OrthoDB" id="2273864at2759"/>
<evidence type="ECO:0000259" key="9">
    <source>
        <dbReference type="PROSITE" id="PS50878"/>
    </source>
</evidence>
<feature type="non-terminal residue" evidence="11">
    <location>
        <position position="1"/>
    </location>
</feature>
<dbReference type="PROSITE" id="PS50994">
    <property type="entry name" value="INTEGRASE"/>
    <property type="match status" value="1"/>
</dbReference>
<sequence>WGVVEPSTSPYRSSILLVKKPDGSYRWVVDFRNLNKVSKPDAYPMPKVNDILDSLRDAKYLSSLDLKSAYFQIPLTEDSKEKTAFTIPGRGLFQFTRMPQGLNTSAATWQRFIDRVVGDDLKENVFVYLDDIVIVAQSFDQHVEILRMVFQRLQDAGLTVNFSKCQFCRPELKYLGYIVNQDGLSVNPEKVRAIMEFPQPQNPDQVRRFNGLCSWYRRFVPNFSSIMYPLHQLTGKKKAFVWDDVCEDAFRIMKEKLTSAPVLACPDFDREFTLHCDASTLGLGAILTQEFDDGEKVIAYASRSLSKPERNYSVTELECLCVLWAIERFRCYIDGYRFTVMTDHSSLKWLDNLRDPVGRLGRWAVRLQQYDYKIVHRKGKENEAPDALSRAPVVEDAMQDVPIVDLISITEDIGDQWYVKMMCLIRENPAAYPLWRLEKNQLYKKIFNGFRAEAVWVKVVPKELRTKVYEECHDSPLSGHFGFFKTFNRVRQRYYWPKMREDIMGYIEKCHTCLQFRPNPGLPAGKMGKQRVVTAPMQVIASDLIVLTKSSSGYTHVVVSTCLFSKYVWVRPLRSATSAAVARHLEEDIFLKYGVPQKLICDNGSEFIGKSVKDLSENYKVEICHSFKYHPQANPTERYNRTLKNMISKYLGDNQRSWEKNLQKHVKAINTAVHEVTLRTPHFLMFGKEFVDCGNNWDEDLNLNEAQPPSFEDMKKNMSEIQEDVQNKINVSFERNALRYNLRRREVEFNIGQTVYRRNYVKSNTAAHFNKKLAPKYLGPYKITKRIGYGGYLLEDADGNPDGPWYVKDLKSTKPDD</sequence>
<dbReference type="AlphaFoldDB" id="A0A9Q3FTX2"/>
<keyword evidence="12" id="KW-1185">Reference proteome</keyword>
<dbReference type="Gene3D" id="3.10.10.10">
    <property type="entry name" value="HIV Type 1 Reverse Transcriptase, subunit A, domain 1"/>
    <property type="match status" value="1"/>
</dbReference>
<dbReference type="InterPro" id="IPR050951">
    <property type="entry name" value="Retrovirus_Pol_polyprotein"/>
</dbReference>
<dbReference type="InterPro" id="IPR043502">
    <property type="entry name" value="DNA/RNA_pol_sf"/>
</dbReference>
<evidence type="ECO:0000313" key="11">
    <source>
        <dbReference type="EMBL" id="MBW0543452.1"/>
    </source>
</evidence>
<dbReference type="Pfam" id="PF17921">
    <property type="entry name" value="Integrase_H2C2"/>
    <property type="match status" value="1"/>
</dbReference>
<dbReference type="FunFam" id="1.10.340.70:FF:000001">
    <property type="entry name" value="Retrovirus-related Pol polyprotein from transposon gypsy-like Protein"/>
    <property type="match status" value="1"/>
</dbReference>
<dbReference type="InterPro" id="IPR012337">
    <property type="entry name" value="RNaseH-like_sf"/>
</dbReference>
<keyword evidence="2" id="KW-0548">Nucleotidyltransferase</keyword>
<keyword evidence="6" id="KW-0694">RNA-binding</keyword>
<accession>A0A9Q3FTX2</accession>
<dbReference type="InterPro" id="IPR041588">
    <property type="entry name" value="Integrase_H2C2"/>
</dbReference>
<name>A0A9Q3FTX2_9BASI</name>
<dbReference type="FunFam" id="3.30.70.270:FF:000020">
    <property type="entry name" value="Transposon Tf2-6 polyprotein-like Protein"/>
    <property type="match status" value="1"/>
</dbReference>
<dbReference type="CDD" id="cd01647">
    <property type="entry name" value="RT_LTR"/>
    <property type="match status" value="1"/>
</dbReference>
<organism evidence="11 12">
    <name type="scientific">Austropuccinia psidii MF-1</name>
    <dbReference type="NCBI Taxonomy" id="1389203"/>
    <lineage>
        <taxon>Eukaryota</taxon>
        <taxon>Fungi</taxon>
        <taxon>Dikarya</taxon>
        <taxon>Basidiomycota</taxon>
        <taxon>Pucciniomycotina</taxon>
        <taxon>Pucciniomycetes</taxon>
        <taxon>Pucciniales</taxon>
        <taxon>Sphaerophragmiaceae</taxon>
        <taxon>Austropuccinia</taxon>
    </lineage>
</organism>
<dbReference type="SUPFAM" id="SSF56672">
    <property type="entry name" value="DNA/RNA polymerases"/>
    <property type="match status" value="1"/>
</dbReference>
<evidence type="ECO:0000256" key="8">
    <source>
        <dbReference type="SAM" id="MobiDB-lite"/>
    </source>
</evidence>
<dbReference type="InterPro" id="IPR043128">
    <property type="entry name" value="Rev_trsase/Diguanyl_cyclase"/>
</dbReference>
<reference evidence="11" key="1">
    <citation type="submission" date="2021-03" db="EMBL/GenBank/DDBJ databases">
        <title>Draft genome sequence of rust myrtle Austropuccinia psidii MF-1, a brazilian biotype.</title>
        <authorList>
            <person name="Quecine M.C."/>
            <person name="Pachon D.M.R."/>
            <person name="Bonatelli M.L."/>
            <person name="Correr F.H."/>
            <person name="Franceschini L.M."/>
            <person name="Leite T.F."/>
            <person name="Margarido G.R.A."/>
            <person name="Almeida C.A."/>
            <person name="Ferrarezi J.A."/>
            <person name="Labate C.A."/>
        </authorList>
    </citation>
    <scope>NUCLEOTIDE SEQUENCE</scope>
    <source>
        <strain evidence="11">MF-1</strain>
    </source>
</reference>
<dbReference type="InterPro" id="IPR000477">
    <property type="entry name" value="RT_dom"/>
</dbReference>
<dbReference type="GO" id="GO:0003723">
    <property type="term" value="F:RNA binding"/>
    <property type="evidence" value="ECO:0007669"/>
    <property type="project" value="UniProtKB-KW"/>
</dbReference>
<dbReference type="Pfam" id="PF00078">
    <property type="entry name" value="RVT_1"/>
    <property type="match status" value="1"/>
</dbReference>
<comment type="caution">
    <text evidence="11">The sequence shown here is derived from an EMBL/GenBank/DDBJ whole genome shotgun (WGS) entry which is preliminary data.</text>
</comment>
<dbReference type="GO" id="GO:0016787">
    <property type="term" value="F:hydrolase activity"/>
    <property type="evidence" value="ECO:0007669"/>
    <property type="project" value="UniProtKB-KW"/>
</dbReference>
<evidence type="ECO:0000256" key="2">
    <source>
        <dbReference type="ARBA" id="ARBA00022695"/>
    </source>
</evidence>
<evidence type="ECO:0000256" key="1">
    <source>
        <dbReference type="ARBA" id="ARBA00022679"/>
    </source>
</evidence>
<feature type="region of interest" description="Disordered" evidence="8">
    <location>
        <begin position="797"/>
        <end position="817"/>
    </location>
</feature>
<feature type="compositionally biased region" description="Basic and acidic residues" evidence="8">
    <location>
        <begin position="808"/>
        <end position="817"/>
    </location>
</feature>
<protein>
    <submittedName>
        <fullName evidence="11">Uncharacterized protein</fullName>
    </submittedName>
</protein>
<keyword evidence="4" id="KW-0255">Endonuclease</keyword>
<dbReference type="Pfam" id="PF00665">
    <property type="entry name" value="rve"/>
    <property type="match status" value="1"/>
</dbReference>
<dbReference type="Gene3D" id="3.30.420.10">
    <property type="entry name" value="Ribonuclease H-like superfamily/Ribonuclease H"/>
    <property type="match status" value="1"/>
</dbReference>
<dbReference type="GO" id="GO:0003964">
    <property type="term" value="F:RNA-directed DNA polymerase activity"/>
    <property type="evidence" value="ECO:0007669"/>
    <property type="project" value="UniProtKB-KW"/>
</dbReference>
<dbReference type="GO" id="GO:0005634">
    <property type="term" value="C:nucleus"/>
    <property type="evidence" value="ECO:0007669"/>
    <property type="project" value="UniProtKB-ARBA"/>
</dbReference>
<dbReference type="Gene3D" id="3.30.70.270">
    <property type="match status" value="2"/>
</dbReference>
<evidence type="ECO:0000256" key="4">
    <source>
        <dbReference type="ARBA" id="ARBA00022759"/>
    </source>
</evidence>
<dbReference type="GO" id="GO:0004519">
    <property type="term" value="F:endonuclease activity"/>
    <property type="evidence" value="ECO:0007669"/>
    <property type="project" value="UniProtKB-KW"/>
</dbReference>
<feature type="domain" description="Reverse transcriptase" evidence="9">
    <location>
        <begin position="1"/>
        <end position="179"/>
    </location>
</feature>
<evidence type="ECO:0000259" key="10">
    <source>
        <dbReference type="PROSITE" id="PS50994"/>
    </source>
</evidence>
<dbReference type="PROSITE" id="PS50878">
    <property type="entry name" value="RT_POL"/>
    <property type="match status" value="1"/>
</dbReference>